<keyword evidence="3" id="KW-1185">Reference proteome</keyword>
<accession>A0A917DUB2</accession>
<reference evidence="2" key="1">
    <citation type="journal article" date="2014" name="Int. J. Syst. Evol. Microbiol.">
        <title>Complete genome sequence of Corynebacterium casei LMG S-19264T (=DSM 44701T), isolated from a smear-ripened cheese.</title>
        <authorList>
            <consortium name="US DOE Joint Genome Institute (JGI-PGF)"/>
            <person name="Walter F."/>
            <person name="Albersmeier A."/>
            <person name="Kalinowski J."/>
            <person name="Ruckert C."/>
        </authorList>
    </citation>
    <scope>NUCLEOTIDE SEQUENCE</scope>
    <source>
        <strain evidence="2">CGMCC 1.15360</strain>
    </source>
</reference>
<gene>
    <name evidence="2" type="ORF">GCM10010990_16710</name>
</gene>
<name>A0A917DUB2_9SPHN</name>
<protein>
    <submittedName>
        <fullName evidence="2">Uncharacterized protein</fullName>
    </submittedName>
</protein>
<dbReference type="Proteomes" id="UP000612349">
    <property type="component" value="Unassembled WGS sequence"/>
</dbReference>
<evidence type="ECO:0000313" key="2">
    <source>
        <dbReference type="EMBL" id="GGD67876.1"/>
    </source>
</evidence>
<comment type="caution">
    <text evidence="2">The sequence shown here is derived from an EMBL/GenBank/DDBJ whole genome shotgun (WGS) entry which is preliminary data.</text>
</comment>
<dbReference type="AlphaFoldDB" id="A0A917DUB2"/>
<evidence type="ECO:0000313" key="3">
    <source>
        <dbReference type="Proteomes" id="UP000612349"/>
    </source>
</evidence>
<feature type="region of interest" description="Disordered" evidence="1">
    <location>
        <begin position="1"/>
        <end position="35"/>
    </location>
</feature>
<evidence type="ECO:0000256" key="1">
    <source>
        <dbReference type="SAM" id="MobiDB-lite"/>
    </source>
</evidence>
<feature type="compositionally biased region" description="Low complexity" evidence="1">
    <location>
        <begin position="12"/>
        <end position="21"/>
    </location>
</feature>
<dbReference type="EMBL" id="BMIP01000003">
    <property type="protein sequence ID" value="GGD67876.1"/>
    <property type="molecule type" value="Genomic_DNA"/>
</dbReference>
<proteinExistence type="predicted"/>
<organism evidence="2 3">
    <name type="scientific">Croceicoccus mobilis</name>
    <dbReference type="NCBI Taxonomy" id="1703339"/>
    <lineage>
        <taxon>Bacteria</taxon>
        <taxon>Pseudomonadati</taxon>
        <taxon>Pseudomonadota</taxon>
        <taxon>Alphaproteobacteria</taxon>
        <taxon>Sphingomonadales</taxon>
        <taxon>Erythrobacteraceae</taxon>
        <taxon>Croceicoccus</taxon>
    </lineage>
</organism>
<reference evidence="2" key="2">
    <citation type="submission" date="2020-09" db="EMBL/GenBank/DDBJ databases">
        <authorList>
            <person name="Sun Q."/>
            <person name="Zhou Y."/>
        </authorList>
    </citation>
    <scope>NUCLEOTIDE SEQUENCE</scope>
    <source>
        <strain evidence="2">CGMCC 1.15360</strain>
    </source>
</reference>
<sequence length="130" mass="14380">MHADFDATGTMRSPSATAPRSPARPRSRRSTGERLEEALITLSGGLGKVTIHREMPWASVTFSGTRHRVTLCYTGESEVEAGEFMLAEVEEHEFRIPGQLVADAQVVRVGHELIPDAKLRVELELLLLED</sequence>
<dbReference type="RefSeq" id="WP_229665379.1">
    <property type="nucleotide sequence ID" value="NZ_BMIP01000003.1"/>
</dbReference>